<evidence type="ECO:0000313" key="1">
    <source>
        <dbReference type="EMBL" id="KAJ3121745.1"/>
    </source>
</evidence>
<reference evidence="1" key="1">
    <citation type="submission" date="2020-05" db="EMBL/GenBank/DDBJ databases">
        <title>Phylogenomic resolution of chytrid fungi.</title>
        <authorList>
            <person name="Stajich J.E."/>
            <person name="Amses K."/>
            <person name="Simmons R."/>
            <person name="Seto K."/>
            <person name="Myers J."/>
            <person name="Bonds A."/>
            <person name="Quandt C.A."/>
            <person name="Barry K."/>
            <person name="Liu P."/>
            <person name="Grigoriev I."/>
            <person name="Longcore J.E."/>
            <person name="James T.Y."/>
        </authorList>
    </citation>
    <scope>NUCLEOTIDE SEQUENCE</scope>
    <source>
        <strain evidence="1">JEL0513</strain>
    </source>
</reference>
<keyword evidence="2" id="KW-1185">Reference proteome</keyword>
<dbReference type="AlphaFoldDB" id="A0AAD5XG13"/>
<gene>
    <name evidence="1" type="ORF">HK100_012249</name>
</gene>
<feature type="non-terminal residue" evidence="1">
    <location>
        <position position="1"/>
    </location>
</feature>
<dbReference type="EMBL" id="JADGJH010000859">
    <property type="protein sequence ID" value="KAJ3121745.1"/>
    <property type="molecule type" value="Genomic_DNA"/>
</dbReference>
<accession>A0AAD5XG13</accession>
<comment type="caution">
    <text evidence="1">The sequence shown here is derived from an EMBL/GenBank/DDBJ whole genome shotgun (WGS) entry which is preliminary data.</text>
</comment>
<dbReference type="Proteomes" id="UP001211907">
    <property type="component" value="Unassembled WGS sequence"/>
</dbReference>
<evidence type="ECO:0000313" key="2">
    <source>
        <dbReference type="Proteomes" id="UP001211907"/>
    </source>
</evidence>
<sequence>LFRLTMDWLRQSVAEIKGMVIDGWPKKVEGKKLKINENADLVRNGVGAEMIVSNSGVRLNMSGFGGLWEFEADGGRV</sequence>
<proteinExistence type="predicted"/>
<protein>
    <submittedName>
        <fullName evidence="1">Uncharacterized protein</fullName>
    </submittedName>
</protein>
<organism evidence="1 2">
    <name type="scientific">Physocladia obscura</name>
    <dbReference type="NCBI Taxonomy" id="109957"/>
    <lineage>
        <taxon>Eukaryota</taxon>
        <taxon>Fungi</taxon>
        <taxon>Fungi incertae sedis</taxon>
        <taxon>Chytridiomycota</taxon>
        <taxon>Chytridiomycota incertae sedis</taxon>
        <taxon>Chytridiomycetes</taxon>
        <taxon>Chytridiales</taxon>
        <taxon>Chytriomycetaceae</taxon>
        <taxon>Physocladia</taxon>
    </lineage>
</organism>
<name>A0AAD5XG13_9FUNG</name>